<keyword evidence="1" id="KW-0505">Motor protein</keyword>
<dbReference type="Gene3D" id="3.30.740.10">
    <property type="entry name" value="Protein Inhibitor Of Neuronal Nitric Oxide Synthase"/>
    <property type="match status" value="1"/>
</dbReference>
<gene>
    <name evidence="3" type="ORF">L195_g024189</name>
</gene>
<comment type="similarity">
    <text evidence="1">Belongs to the dynein light chain family.</text>
</comment>
<comment type="subcellular location">
    <subcellularLocation>
        <location evidence="1">Cytoplasm</location>
        <location evidence="1">Cytoskeleton</location>
    </subcellularLocation>
</comment>
<dbReference type="Pfam" id="PF01221">
    <property type="entry name" value="Dynein_light"/>
    <property type="match status" value="1"/>
</dbReference>
<dbReference type="AlphaFoldDB" id="A0A2K3NCY3"/>
<proteinExistence type="inferred from homology"/>
<dbReference type="GO" id="GO:0007017">
    <property type="term" value="P:microtubule-based process"/>
    <property type="evidence" value="ECO:0007669"/>
    <property type="project" value="InterPro"/>
</dbReference>
<dbReference type="SMART" id="SM01375">
    <property type="entry name" value="Dynein_light"/>
    <property type="match status" value="1"/>
</dbReference>
<evidence type="ECO:0000313" key="4">
    <source>
        <dbReference type="Proteomes" id="UP000236291"/>
    </source>
</evidence>
<dbReference type="GO" id="GO:0005868">
    <property type="term" value="C:cytoplasmic dynein complex"/>
    <property type="evidence" value="ECO:0007669"/>
    <property type="project" value="TreeGrafter"/>
</dbReference>
<protein>
    <recommendedName>
        <fullName evidence="1">Dynein light chain</fullName>
    </recommendedName>
</protein>
<comment type="caution">
    <text evidence="3">The sequence shown here is derived from an EMBL/GenBank/DDBJ whole genome shotgun (WGS) entry which is preliminary data.</text>
</comment>
<accession>A0A2K3NCY3</accession>
<dbReference type="GO" id="GO:0045505">
    <property type="term" value="F:dynein intermediate chain binding"/>
    <property type="evidence" value="ECO:0007669"/>
    <property type="project" value="TreeGrafter"/>
</dbReference>
<reference evidence="3 4" key="1">
    <citation type="journal article" date="2014" name="Am. J. Bot.">
        <title>Genome assembly and annotation for red clover (Trifolium pratense; Fabaceae).</title>
        <authorList>
            <person name="Istvanek J."/>
            <person name="Jaros M."/>
            <person name="Krenek A."/>
            <person name="Repkova J."/>
        </authorList>
    </citation>
    <scope>NUCLEOTIDE SEQUENCE [LARGE SCALE GENOMIC DNA]</scope>
    <source>
        <strain evidence="4">cv. Tatra</strain>
        <tissue evidence="3">Young leaves</tissue>
    </source>
</reference>
<evidence type="ECO:0000256" key="1">
    <source>
        <dbReference type="RuleBase" id="RU365010"/>
    </source>
</evidence>
<dbReference type="GO" id="GO:0005874">
    <property type="term" value="C:microtubule"/>
    <property type="evidence" value="ECO:0007669"/>
    <property type="project" value="UniProtKB-KW"/>
</dbReference>
<evidence type="ECO:0000256" key="2">
    <source>
        <dbReference type="SAM" id="MobiDB-lite"/>
    </source>
</evidence>
<keyword evidence="1" id="KW-0206">Cytoskeleton</keyword>
<dbReference type="STRING" id="57577.A0A2K3NCY3"/>
<evidence type="ECO:0000313" key="3">
    <source>
        <dbReference type="EMBL" id="PNY00902.1"/>
    </source>
</evidence>
<dbReference type="InterPro" id="IPR001372">
    <property type="entry name" value="Dynein_light_chain_typ-1/2"/>
</dbReference>
<feature type="compositionally biased region" description="Basic residues" evidence="2">
    <location>
        <begin position="1"/>
        <end position="11"/>
    </location>
</feature>
<dbReference type="SUPFAM" id="SSF54648">
    <property type="entry name" value="DLC"/>
    <property type="match status" value="1"/>
</dbReference>
<sequence length="92" mass="10357">MAKKNKRKNKNKNVAGAPPENPISSSPPPSPVPSEETIIPNIAEVEKEAFDFATAAFKKHRFDRDVAEEMKNEFDNRYGPTWHCIVGRDFGN</sequence>
<feature type="compositionally biased region" description="Pro residues" evidence="2">
    <location>
        <begin position="19"/>
        <end position="32"/>
    </location>
</feature>
<dbReference type="PANTHER" id="PTHR11886">
    <property type="entry name" value="DYNEIN LIGHT CHAIN"/>
    <property type="match status" value="1"/>
</dbReference>
<dbReference type="PANTHER" id="PTHR11886:SF35">
    <property type="entry name" value="DYNEIN LIGHT CHAIN"/>
    <property type="match status" value="1"/>
</dbReference>
<keyword evidence="1" id="KW-0493">Microtubule</keyword>
<name>A0A2K3NCY3_TRIPR</name>
<dbReference type="InterPro" id="IPR037177">
    <property type="entry name" value="DLC_sf"/>
</dbReference>
<keyword evidence="1" id="KW-0963">Cytoplasm</keyword>
<dbReference type="EMBL" id="ASHM01019481">
    <property type="protein sequence ID" value="PNY00902.1"/>
    <property type="molecule type" value="Genomic_DNA"/>
</dbReference>
<feature type="region of interest" description="Disordered" evidence="2">
    <location>
        <begin position="1"/>
        <end position="36"/>
    </location>
</feature>
<reference evidence="3 4" key="2">
    <citation type="journal article" date="2017" name="Front. Plant Sci.">
        <title>Gene Classification and Mining of Molecular Markers Useful in Red Clover (Trifolium pratense) Breeding.</title>
        <authorList>
            <person name="Istvanek J."/>
            <person name="Dluhosova J."/>
            <person name="Dluhos P."/>
            <person name="Patkova L."/>
            <person name="Nedelnik J."/>
            <person name="Repkova J."/>
        </authorList>
    </citation>
    <scope>NUCLEOTIDE SEQUENCE [LARGE SCALE GENOMIC DNA]</scope>
    <source>
        <strain evidence="4">cv. Tatra</strain>
        <tissue evidence="3">Young leaves</tissue>
    </source>
</reference>
<dbReference type="Proteomes" id="UP000236291">
    <property type="component" value="Unassembled WGS sequence"/>
</dbReference>
<organism evidence="3 4">
    <name type="scientific">Trifolium pratense</name>
    <name type="common">Red clover</name>
    <dbReference type="NCBI Taxonomy" id="57577"/>
    <lineage>
        <taxon>Eukaryota</taxon>
        <taxon>Viridiplantae</taxon>
        <taxon>Streptophyta</taxon>
        <taxon>Embryophyta</taxon>
        <taxon>Tracheophyta</taxon>
        <taxon>Spermatophyta</taxon>
        <taxon>Magnoliopsida</taxon>
        <taxon>eudicotyledons</taxon>
        <taxon>Gunneridae</taxon>
        <taxon>Pentapetalae</taxon>
        <taxon>rosids</taxon>
        <taxon>fabids</taxon>
        <taxon>Fabales</taxon>
        <taxon>Fabaceae</taxon>
        <taxon>Papilionoideae</taxon>
        <taxon>50 kb inversion clade</taxon>
        <taxon>NPAAA clade</taxon>
        <taxon>Hologalegina</taxon>
        <taxon>IRL clade</taxon>
        <taxon>Trifolieae</taxon>
        <taxon>Trifolium</taxon>
    </lineage>
</organism>
<keyword evidence="1" id="KW-0243">Dynein</keyword>